<accession>A0ACB0XTH6</accession>
<comment type="caution">
    <text evidence="1">The sequence shown here is derived from an EMBL/GenBank/DDBJ whole genome shotgun (WGS) entry which is preliminary data.</text>
</comment>
<organism evidence="1 2">
    <name type="scientific">Meloidogyne enterolobii</name>
    <name type="common">Root-knot nematode worm</name>
    <name type="synonym">Meloidogyne mayaguensis</name>
    <dbReference type="NCBI Taxonomy" id="390850"/>
    <lineage>
        <taxon>Eukaryota</taxon>
        <taxon>Metazoa</taxon>
        <taxon>Ecdysozoa</taxon>
        <taxon>Nematoda</taxon>
        <taxon>Chromadorea</taxon>
        <taxon>Rhabditida</taxon>
        <taxon>Tylenchina</taxon>
        <taxon>Tylenchomorpha</taxon>
        <taxon>Tylenchoidea</taxon>
        <taxon>Meloidogynidae</taxon>
        <taxon>Meloidogyninae</taxon>
        <taxon>Meloidogyne</taxon>
    </lineage>
</organism>
<protein>
    <submittedName>
        <fullName evidence="1">Uncharacterized protein</fullName>
    </submittedName>
</protein>
<name>A0ACB0XTH6_MELEN</name>
<sequence length="84" mass="10012">MNTDFAIRIRIYSWISGYYPYPGSGLLPSRAELFRFLFRFYVVLFDSFRLFVKCFSNGLYPEARQLLKNISCRPMRLCCNSNFL</sequence>
<dbReference type="EMBL" id="CAVMJV010000002">
    <property type="protein sequence ID" value="CAK5016578.1"/>
    <property type="molecule type" value="Genomic_DNA"/>
</dbReference>
<dbReference type="Proteomes" id="UP001497535">
    <property type="component" value="Unassembled WGS sequence"/>
</dbReference>
<evidence type="ECO:0000313" key="2">
    <source>
        <dbReference type="Proteomes" id="UP001497535"/>
    </source>
</evidence>
<evidence type="ECO:0000313" key="1">
    <source>
        <dbReference type="EMBL" id="CAK5016578.1"/>
    </source>
</evidence>
<proteinExistence type="predicted"/>
<gene>
    <name evidence="1" type="ORF">MENTE1834_LOCUS3356</name>
</gene>
<keyword evidence="2" id="KW-1185">Reference proteome</keyword>
<reference evidence="1" key="1">
    <citation type="submission" date="2023-11" db="EMBL/GenBank/DDBJ databases">
        <authorList>
            <person name="Poullet M."/>
        </authorList>
    </citation>
    <scope>NUCLEOTIDE SEQUENCE</scope>
    <source>
        <strain evidence="1">E1834</strain>
    </source>
</reference>